<evidence type="ECO:0000313" key="6">
    <source>
        <dbReference type="Proteomes" id="UP000326452"/>
    </source>
</evidence>
<dbReference type="GO" id="GO:0008170">
    <property type="term" value="F:N-methyltransferase activity"/>
    <property type="evidence" value="ECO:0007669"/>
    <property type="project" value="InterPro"/>
</dbReference>
<keyword evidence="1" id="KW-0489">Methyltransferase</keyword>
<dbReference type="InterPro" id="IPR029063">
    <property type="entry name" value="SAM-dependent_MTases_sf"/>
</dbReference>
<accession>A0A5E7VCX6</accession>
<dbReference type="SUPFAM" id="SSF53335">
    <property type="entry name" value="S-adenosyl-L-methionine-dependent methyltransferases"/>
    <property type="match status" value="1"/>
</dbReference>
<evidence type="ECO:0000256" key="3">
    <source>
        <dbReference type="RuleBase" id="RU362026"/>
    </source>
</evidence>
<sequence length="264" mass="29735">MNEYQLYLGDCLKVMKQLPDASVDMVLADLPYGSTQCAWDTIIPLDPLWQEYLRIAKPEAAIVLCAAQPFASMLVASNPKLYRYEWIWEKGNATGFLNSKKQPLRAHESAQVFYRQQPVYNPQMSTGHERKTAKRKTVNSECYGKALSLTEYDSTERYPRSVQFFSSDKQTGSFHPTQKPVAWMKFLISTYTNAGQTVLDNTMGSGTTGVACMQLGRQFIGIERDLDEQGNRLGYLDIAHARIIDAIAVRDAPVPQIDLFEATA</sequence>
<protein>
    <recommendedName>
        <fullName evidence="3">Methyltransferase</fullName>
        <ecNumber evidence="3">2.1.1.-</ecNumber>
    </recommendedName>
</protein>
<dbReference type="EC" id="2.1.1.-" evidence="3"/>
<gene>
    <name evidence="5" type="ORF">PS941_04941</name>
</gene>
<dbReference type="GO" id="GO:0032259">
    <property type="term" value="P:methylation"/>
    <property type="evidence" value="ECO:0007669"/>
    <property type="project" value="UniProtKB-KW"/>
</dbReference>
<dbReference type="EMBL" id="CABVJC010000010">
    <property type="protein sequence ID" value="VVQ20190.1"/>
    <property type="molecule type" value="Genomic_DNA"/>
</dbReference>
<dbReference type="Gene3D" id="3.40.50.150">
    <property type="entry name" value="Vaccinia Virus protein VP39"/>
    <property type="match status" value="1"/>
</dbReference>
<evidence type="ECO:0000259" key="4">
    <source>
        <dbReference type="Pfam" id="PF01555"/>
    </source>
</evidence>
<evidence type="ECO:0000256" key="1">
    <source>
        <dbReference type="ARBA" id="ARBA00022603"/>
    </source>
</evidence>
<dbReference type="InterPro" id="IPR001091">
    <property type="entry name" value="RM_Methyltransferase"/>
</dbReference>
<dbReference type="Pfam" id="PF01555">
    <property type="entry name" value="N6_N4_Mtase"/>
    <property type="match status" value="1"/>
</dbReference>
<proteinExistence type="inferred from homology"/>
<dbReference type="RefSeq" id="WP_150694477.1">
    <property type="nucleotide sequence ID" value="NZ_CABVJC010000010.1"/>
</dbReference>
<keyword evidence="2" id="KW-0808">Transferase</keyword>
<feature type="domain" description="DNA methylase N-4/N-6" evidence="4">
    <location>
        <begin position="23"/>
        <end position="225"/>
    </location>
</feature>
<organism evidence="5 6">
    <name type="scientific">Pseudomonas fluorescens</name>
    <dbReference type="NCBI Taxonomy" id="294"/>
    <lineage>
        <taxon>Bacteria</taxon>
        <taxon>Pseudomonadati</taxon>
        <taxon>Pseudomonadota</taxon>
        <taxon>Gammaproteobacteria</taxon>
        <taxon>Pseudomonadales</taxon>
        <taxon>Pseudomonadaceae</taxon>
        <taxon>Pseudomonas</taxon>
    </lineage>
</organism>
<reference evidence="5 6" key="1">
    <citation type="submission" date="2019-09" db="EMBL/GenBank/DDBJ databases">
        <authorList>
            <person name="Chandra G."/>
            <person name="Truman W A."/>
        </authorList>
    </citation>
    <scope>NUCLEOTIDE SEQUENCE [LARGE SCALE GENOMIC DNA]</scope>
    <source>
        <strain evidence="5">PS941</strain>
    </source>
</reference>
<dbReference type="OrthoDB" id="9816043at2"/>
<dbReference type="PRINTS" id="PR00508">
    <property type="entry name" value="S21N4MTFRASE"/>
</dbReference>
<comment type="similarity">
    <text evidence="3">Belongs to the N(4)/N(6)-methyltransferase family.</text>
</comment>
<dbReference type="InterPro" id="IPR002941">
    <property type="entry name" value="DNA_methylase_N4/N6"/>
</dbReference>
<dbReference type="GO" id="GO:0003677">
    <property type="term" value="F:DNA binding"/>
    <property type="evidence" value="ECO:0007669"/>
    <property type="project" value="InterPro"/>
</dbReference>
<evidence type="ECO:0000313" key="5">
    <source>
        <dbReference type="EMBL" id="VVQ20190.1"/>
    </source>
</evidence>
<evidence type="ECO:0000256" key="2">
    <source>
        <dbReference type="ARBA" id="ARBA00022679"/>
    </source>
</evidence>
<dbReference type="Proteomes" id="UP000326452">
    <property type="component" value="Unassembled WGS sequence"/>
</dbReference>
<dbReference type="AlphaFoldDB" id="A0A5E7VCX6"/>
<name>A0A5E7VCX6_PSEFL</name>